<name>F2NY94_TRES6</name>
<keyword evidence="3 5" id="KW-0251">Elongation factor</keyword>
<dbReference type="Gene3D" id="3.30.479.20">
    <property type="entry name" value="Elongation factor Ts, dimerisation domain"/>
    <property type="match status" value="2"/>
</dbReference>
<evidence type="ECO:0000256" key="2">
    <source>
        <dbReference type="ARBA" id="ARBA00016956"/>
    </source>
</evidence>
<dbReference type="GeneID" id="302998367"/>
<dbReference type="eggNOG" id="COG0264">
    <property type="taxonomic scope" value="Bacteria"/>
</dbReference>
<dbReference type="InterPro" id="IPR014039">
    <property type="entry name" value="Transl_elong_EFTs/EF1B_dimer"/>
</dbReference>
<dbReference type="PANTHER" id="PTHR11741">
    <property type="entry name" value="ELONGATION FACTOR TS"/>
    <property type="match status" value="1"/>
</dbReference>
<dbReference type="GO" id="GO:0003746">
    <property type="term" value="F:translation elongation factor activity"/>
    <property type="evidence" value="ECO:0007669"/>
    <property type="project" value="UniProtKB-UniRule"/>
</dbReference>
<keyword evidence="10" id="KW-1185">Reference proteome</keyword>
<accession>F2NY94</accession>
<evidence type="ECO:0000313" key="10">
    <source>
        <dbReference type="Proteomes" id="UP000006852"/>
    </source>
</evidence>
<dbReference type="PANTHER" id="PTHR11741:SF0">
    <property type="entry name" value="ELONGATION FACTOR TS, MITOCHONDRIAL"/>
    <property type="match status" value="1"/>
</dbReference>
<evidence type="ECO:0000256" key="6">
    <source>
        <dbReference type="RuleBase" id="RU000642"/>
    </source>
</evidence>
<reference evidence="9 10" key="1">
    <citation type="journal article" date="2011" name="Stand. Genomic Sci.">
        <title>Complete genome sequence of Treponema succinifaciens type strain (6091).</title>
        <authorList>
            <person name="Han C."/>
            <person name="Gronow S."/>
            <person name="Teshima H."/>
            <person name="Lapidus A."/>
            <person name="Nolan M."/>
            <person name="Lucas S."/>
            <person name="Hammon N."/>
            <person name="Deshpande S."/>
            <person name="Cheng J.F."/>
            <person name="Zeytun A."/>
            <person name="Tapia R."/>
            <person name="Goodwin L."/>
            <person name="Pitluck S."/>
            <person name="Liolios K."/>
            <person name="Pagani I."/>
            <person name="Ivanova N."/>
            <person name="Mavromatis K."/>
            <person name="Mikhailova N."/>
            <person name="Huntemann M."/>
            <person name="Pati A."/>
            <person name="Chen A."/>
            <person name="Palaniappan K."/>
            <person name="Land M."/>
            <person name="Hauser L."/>
            <person name="Brambilla E.M."/>
            <person name="Rohde M."/>
            <person name="Goker M."/>
            <person name="Woyke T."/>
            <person name="Bristow J."/>
            <person name="Eisen J.A."/>
            <person name="Markowitz V."/>
            <person name="Hugenholtz P."/>
            <person name="Kyrpides N.C."/>
            <person name="Klenk H.P."/>
            <person name="Detter J.C."/>
        </authorList>
    </citation>
    <scope>NUCLEOTIDE SEQUENCE [LARGE SCALE GENOMIC DNA]</scope>
    <source>
        <strain evidence="10">ATCC 33096 / DSM 2489 / 6091</strain>
    </source>
</reference>
<dbReference type="HOGENOM" id="CLU_047155_0_2_12"/>
<comment type="similarity">
    <text evidence="1 5 6">Belongs to the EF-Ts family.</text>
</comment>
<dbReference type="CDD" id="cd14275">
    <property type="entry name" value="UBA_EF-Ts"/>
    <property type="match status" value="1"/>
</dbReference>
<evidence type="ECO:0000256" key="1">
    <source>
        <dbReference type="ARBA" id="ARBA00005532"/>
    </source>
</evidence>
<reference evidence="10" key="2">
    <citation type="submission" date="2011-04" db="EMBL/GenBank/DDBJ databases">
        <title>The complete genome of chromosome of Treponema succinifaciens DSM 2489.</title>
        <authorList>
            <person name="Lucas S."/>
            <person name="Copeland A."/>
            <person name="Lapidus A."/>
            <person name="Bruce D."/>
            <person name="Goodwin L."/>
            <person name="Pitluck S."/>
            <person name="Peters L."/>
            <person name="Kyrpides N."/>
            <person name="Mavromatis K."/>
            <person name="Ivanova N."/>
            <person name="Ovchinnikova G."/>
            <person name="Teshima H."/>
            <person name="Detter J.C."/>
            <person name="Tapia R."/>
            <person name="Han C."/>
            <person name="Land M."/>
            <person name="Hauser L."/>
            <person name="Markowitz V."/>
            <person name="Cheng J.-F."/>
            <person name="Hugenholtz P."/>
            <person name="Woyke T."/>
            <person name="Wu D."/>
            <person name="Gronow S."/>
            <person name="Wellnitz S."/>
            <person name="Brambilla E."/>
            <person name="Klenk H.-P."/>
            <person name="Eisen J.A."/>
        </authorList>
    </citation>
    <scope>NUCLEOTIDE SEQUENCE [LARGE SCALE GENOMIC DNA]</scope>
    <source>
        <strain evidence="10">ATCC 33096 / DSM 2489 / 6091</strain>
    </source>
</reference>
<evidence type="ECO:0000256" key="7">
    <source>
        <dbReference type="RuleBase" id="RU000643"/>
    </source>
</evidence>
<dbReference type="PROSITE" id="PS01126">
    <property type="entry name" value="EF_TS_1"/>
    <property type="match status" value="1"/>
</dbReference>
<evidence type="ECO:0000256" key="5">
    <source>
        <dbReference type="HAMAP-Rule" id="MF_00050"/>
    </source>
</evidence>
<dbReference type="OrthoDB" id="9808348at2"/>
<evidence type="ECO:0000313" key="9">
    <source>
        <dbReference type="EMBL" id="AEB14115.1"/>
    </source>
</evidence>
<proteinExistence type="inferred from homology"/>
<gene>
    <name evidence="5" type="primary">tsf</name>
    <name evidence="9" type="ordered locus">Tresu_1207</name>
</gene>
<evidence type="ECO:0000259" key="8">
    <source>
        <dbReference type="Pfam" id="PF00889"/>
    </source>
</evidence>
<protein>
    <recommendedName>
        <fullName evidence="2 5">Elongation factor Ts</fullName>
        <shortName evidence="5">EF-Ts</shortName>
    </recommendedName>
</protein>
<dbReference type="Pfam" id="PF00889">
    <property type="entry name" value="EF_TS"/>
    <property type="match status" value="1"/>
</dbReference>
<dbReference type="SUPFAM" id="SSF54713">
    <property type="entry name" value="Elongation factor Ts (EF-Ts), dimerisation domain"/>
    <property type="match status" value="1"/>
</dbReference>
<dbReference type="InterPro" id="IPR009060">
    <property type="entry name" value="UBA-like_sf"/>
</dbReference>
<organism evidence="9 10">
    <name type="scientific">Treponema succinifaciens (strain ATCC 33096 / DSM 2489 / 6091)</name>
    <dbReference type="NCBI Taxonomy" id="869209"/>
    <lineage>
        <taxon>Bacteria</taxon>
        <taxon>Pseudomonadati</taxon>
        <taxon>Spirochaetota</taxon>
        <taxon>Spirochaetia</taxon>
        <taxon>Spirochaetales</taxon>
        <taxon>Treponemataceae</taxon>
        <taxon>Treponema</taxon>
    </lineage>
</organism>
<dbReference type="AlphaFoldDB" id="F2NY94"/>
<dbReference type="SUPFAM" id="SSF46934">
    <property type="entry name" value="UBA-like"/>
    <property type="match status" value="1"/>
</dbReference>
<comment type="function">
    <text evidence="5 6">Associates with the EF-Tu.GDP complex and induces the exchange of GDP to GTP. It remains bound to the aminoacyl-tRNA.EF-Tu.GTP complex up to the GTP hydrolysis stage on the ribosome.</text>
</comment>
<dbReference type="GO" id="GO:0005737">
    <property type="term" value="C:cytoplasm"/>
    <property type="evidence" value="ECO:0007669"/>
    <property type="project" value="UniProtKB-SubCell"/>
</dbReference>
<dbReference type="Gene3D" id="1.10.286.20">
    <property type="match status" value="1"/>
</dbReference>
<dbReference type="Gene3D" id="1.10.8.10">
    <property type="entry name" value="DNA helicase RuvA subunit, C-terminal domain"/>
    <property type="match status" value="1"/>
</dbReference>
<dbReference type="InterPro" id="IPR036402">
    <property type="entry name" value="EF-Ts_dimer_sf"/>
</dbReference>
<keyword evidence="4 5" id="KW-0648">Protein biosynthesis</keyword>
<dbReference type="HAMAP" id="MF_00050">
    <property type="entry name" value="EF_Ts"/>
    <property type="match status" value="1"/>
</dbReference>
<dbReference type="EMBL" id="CP002631">
    <property type="protein sequence ID" value="AEB14115.1"/>
    <property type="molecule type" value="Genomic_DNA"/>
</dbReference>
<feature type="domain" description="Translation elongation factor EFTs/EF1B dimerisation" evidence="8">
    <location>
        <begin position="72"/>
        <end position="266"/>
    </location>
</feature>
<evidence type="ECO:0000256" key="4">
    <source>
        <dbReference type="ARBA" id="ARBA00022917"/>
    </source>
</evidence>
<dbReference type="STRING" id="869209.Tresu_1207"/>
<sequence length="278" mass="30639">MADITAAMVKDLRETTGAGMMDCKKALVDTNGDFDAAVKLLKEKGLAAVAKRAERATSEGRIFIRQNGNKVAVVELVCETDFVAKNAEFIACGEKILDEIFAKGYTEINKELSDVLLDFATRTRENMSLSKIQVIDVPENSVAGIYIHSDFKTAAVTVIKGSTDEKVKEFARDCCMHLAAFTPAYNKQEDVPAEYINEQKEIFAKQMEDDPKMASKPQNVKDGILQGKINKHLAEICFVDQMFVKDDKKSVKAKLDEVGKSVGATLEFVSINLLLLGK</sequence>
<dbReference type="InterPro" id="IPR001816">
    <property type="entry name" value="Transl_elong_EFTs/EF1B"/>
</dbReference>
<dbReference type="KEGG" id="tsu:Tresu_1207"/>
<dbReference type="InterPro" id="IPR018101">
    <property type="entry name" value="Transl_elong_Ts_CS"/>
</dbReference>
<keyword evidence="5" id="KW-0963">Cytoplasm</keyword>
<dbReference type="FunFam" id="1.10.8.10:FF:000001">
    <property type="entry name" value="Elongation factor Ts"/>
    <property type="match status" value="1"/>
</dbReference>
<evidence type="ECO:0000256" key="3">
    <source>
        <dbReference type="ARBA" id="ARBA00022768"/>
    </source>
</evidence>
<dbReference type="RefSeq" id="WP_013701402.1">
    <property type="nucleotide sequence ID" value="NC_015385.1"/>
</dbReference>
<comment type="subcellular location">
    <subcellularLocation>
        <location evidence="5 7">Cytoplasm</location>
    </subcellularLocation>
</comment>
<dbReference type="Proteomes" id="UP000006852">
    <property type="component" value="Chromosome"/>
</dbReference>
<dbReference type="PROSITE" id="PS01127">
    <property type="entry name" value="EF_TS_2"/>
    <property type="match status" value="1"/>
</dbReference>
<dbReference type="NCBIfam" id="TIGR00116">
    <property type="entry name" value="tsf"/>
    <property type="match status" value="1"/>
</dbReference>
<feature type="region of interest" description="Involved in Mg(2+) ion dislocation from EF-Tu" evidence="5">
    <location>
        <begin position="80"/>
        <end position="83"/>
    </location>
</feature>